<dbReference type="OrthoDB" id="1727128at2"/>
<keyword evidence="1" id="KW-0805">Transcription regulation</keyword>
<sequence>MEDFSSDSILQMWKKGYSSQLNKYSKFRDAEQFHRIAEMCAPGQSYYYILNFTDISLDFIHPNVEHVIGINPVNVTMATLLKNCLENELKSIHIKEAICTDFITNYLAQEDYLSYKIIYTYKCTGRKGKNQTMLIQSTPLSLTKEGKIEHVFGLHTDISHLGNITTDWISFISLNGKQSYLNIKAEQVSFDPRFANLKKETITTDLTKREKEIVKLMSQGHTAKAISEKLFISFNTTRTHRKNILFKTNCSNTAELMAKCLAEGVI</sequence>
<dbReference type="GO" id="GO:0006355">
    <property type="term" value="P:regulation of DNA-templated transcription"/>
    <property type="evidence" value="ECO:0007669"/>
    <property type="project" value="InterPro"/>
</dbReference>
<keyword evidence="2" id="KW-0238">DNA-binding</keyword>
<reference evidence="5 6" key="1">
    <citation type="submission" date="2018-06" db="EMBL/GenBank/DDBJ databases">
        <title>Genomic Encyclopedia of Archaeal and Bacterial Type Strains, Phase II (KMG-II): from individual species to whole genera.</title>
        <authorList>
            <person name="Goeker M."/>
        </authorList>
    </citation>
    <scope>NUCLEOTIDE SEQUENCE [LARGE SCALE GENOMIC DNA]</scope>
    <source>
        <strain evidence="5 6">DSM 19830</strain>
    </source>
</reference>
<dbReference type="InterPro" id="IPR000792">
    <property type="entry name" value="Tscrpt_reg_LuxR_C"/>
</dbReference>
<gene>
    <name evidence="5" type="ORF">LV85_03248</name>
</gene>
<evidence type="ECO:0000256" key="3">
    <source>
        <dbReference type="ARBA" id="ARBA00023163"/>
    </source>
</evidence>
<dbReference type="CDD" id="cd06170">
    <property type="entry name" value="LuxR_C_like"/>
    <property type="match status" value="1"/>
</dbReference>
<feature type="domain" description="HTH luxR-type" evidence="4">
    <location>
        <begin position="199"/>
        <end position="264"/>
    </location>
</feature>
<dbReference type="PRINTS" id="PR00038">
    <property type="entry name" value="HTHLUXR"/>
</dbReference>
<dbReference type="PANTHER" id="PTHR44688:SF16">
    <property type="entry name" value="DNA-BINDING TRANSCRIPTIONAL ACTIVATOR DEVR_DOSR"/>
    <property type="match status" value="1"/>
</dbReference>
<dbReference type="GO" id="GO:0003677">
    <property type="term" value="F:DNA binding"/>
    <property type="evidence" value="ECO:0007669"/>
    <property type="project" value="UniProtKB-KW"/>
</dbReference>
<comment type="caution">
    <text evidence="5">The sequence shown here is derived from an EMBL/GenBank/DDBJ whole genome shotgun (WGS) entry which is preliminary data.</text>
</comment>
<name>A0A2W7QZJ9_9BACT</name>
<dbReference type="InterPro" id="IPR036388">
    <property type="entry name" value="WH-like_DNA-bd_sf"/>
</dbReference>
<dbReference type="Gene3D" id="1.10.10.10">
    <property type="entry name" value="Winged helix-like DNA-binding domain superfamily/Winged helix DNA-binding domain"/>
    <property type="match status" value="1"/>
</dbReference>
<evidence type="ECO:0000259" key="4">
    <source>
        <dbReference type="PROSITE" id="PS50043"/>
    </source>
</evidence>
<dbReference type="Proteomes" id="UP000248882">
    <property type="component" value="Unassembled WGS sequence"/>
</dbReference>
<evidence type="ECO:0000256" key="1">
    <source>
        <dbReference type="ARBA" id="ARBA00023015"/>
    </source>
</evidence>
<dbReference type="PANTHER" id="PTHR44688">
    <property type="entry name" value="DNA-BINDING TRANSCRIPTIONAL ACTIVATOR DEVR_DOSR"/>
    <property type="match status" value="1"/>
</dbReference>
<dbReference type="InterPro" id="IPR016032">
    <property type="entry name" value="Sig_transdc_resp-reg_C-effctor"/>
</dbReference>
<organism evidence="5 6">
    <name type="scientific">Algoriphagus chordae</name>
    <dbReference type="NCBI Taxonomy" id="237019"/>
    <lineage>
        <taxon>Bacteria</taxon>
        <taxon>Pseudomonadati</taxon>
        <taxon>Bacteroidota</taxon>
        <taxon>Cytophagia</taxon>
        <taxon>Cytophagales</taxon>
        <taxon>Cyclobacteriaceae</taxon>
        <taxon>Algoriphagus</taxon>
    </lineage>
</organism>
<protein>
    <submittedName>
        <fullName evidence="5">Regulatory LuxR family protein</fullName>
    </submittedName>
</protein>
<dbReference type="RefSeq" id="WP_111321298.1">
    <property type="nucleotide sequence ID" value="NZ_QKZT01000016.1"/>
</dbReference>
<dbReference type="SMART" id="SM00421">
    <property type="entry name" value="HTH_LUXR"/>
    <property type="match status" value="1"/>
</dbReference>
<dbReference type="AlphaFoldDB" id="A0A2W7QZJ9"/>
<accession>A0A2W7QZJ9</accession>
<dbReference type="SUPFAM" id="SSF46894">
    <property type="entry name" value="C-terminal effector domain of the bipartite response regulators"/>
    <property type="match status" value="1"/>
</dbReference>
<evidence type="ECO:0000256" key="2">
    <source>
        <dbReference type="ARBA" id="ARBA00023125"/>
    </source>
</evidence>
<dbReference type="EMBL" id="QKZT01000016">
    <property type="protein sequence ID" value="PZX49117.1"/>
    <property type="molecule type" value="Genomic_DNA"/>
</dbReference>
<keyword evidence="6" id="KW-1185">Reference proteome</keyword>
<evidence type="ECO:0000313" key="6">
    <source>
        <dbReference type="Proteomes" id="UP000248882"/>
    </source>
</evidence>
<keyword evidence="3" id="KW-0804">Transcription</keyword>
<proteinExistence type="predicted"/>
<dbReference type="Pfam" id="PF00196">
    <property type="entry name" value="GerE"/>
    <property type="match status" value="1"/>
</dbReference>
<dbReference type="PROSITE" id="PS50043">
    <property type="entry name" value="HTH_LUXR_2"/>
    <property type="match status" value="1"/>
</dbReference>
<evidence type="ECO:0000313" key="5">
    <source>
        <dbReference type="EMBL" id="PZX49117.1"/>
    </source>
</evidence>
<dbReference type="Gene3D" id="3.30.450.20">
    <property type="entry name" value="PAS domain"/>
    <property type="match status" value="1"/>
</dbReference>